<proteinExistence type="predicted"/>
<feature type="transmembrane region" description="Helical" evidence="1">
    <location>
        <begin position="46"/>
        <end position="65"/>
    </location>
</feature>
<name>A0A0F9SKU9_9ZZZZ</name>
<keyword evidence="1" id="KW-1133">Transmembrane helix</keyword>
<evidence type="ECO:0000313" key="2">
    <source>
        <dbReference type="EMBL" id="KKN69600.1"/>
    </source>
</evidence>
<dbReference type="EMBL" id="LAZR01000422">
    <property type="protein sequence ID" value="KKN69600.1"/>
    <property type="molecule type" value="Genomic_DNA"/>
</dbReference>
<feature type="transmembrane region" description="Helical" evidence="1">
    <location>
        <begin position="20"/>
        <end position="40"/>
    </location>
</feature>
<keyword evidence="1" id="KW-0812">Transmembrane</keyword>
<accession>A0A0F9SKU9</accession>
<comment type="caution">
    <text evidence="2">The sequence shown here is derived from an EMBL/GenBank/DDBJ whole genome shotgun (WGS) entry which is preliminary data.</text>
</comment>
<reference evidence="2" key="1">
    <citation type="journal article" date="2015" name="Nature">
        <title>Complex archaea that bridge the gap between prokaryotes and eukaryotes.</title>
        <authorList>
            <person name="Spang A."/>
            <person name="Saw J.H."/>
            <person name="Jorgensen S.L."/>
            <person name="Zaremba-Niedzwiedzka K."/>
            <person name="Martijn J."/>
            <person name="Lind A.E."/>
            <person name="van Eijk R."/>
            <person name="Schleper C."/>
            <person name="Guy L."/>
            <person name="Ettema T.J."/>
        </authorList>
    </citation>
    <scope>NUCLEOTIDE SEQUENCE</scope>
</reference>
<gene>
    <name evidence="2" type="ORF">LCGC14_0439030</name>
</gene>
<evidence type="ECO:0000256" key="1">
    <source>
        <dbReference type="SAM" id="Phobius"/>
    </source>
</evidence>
<keyword evidence="1" id="KW-0472">Membrane</keyword>
<organism evidence="2">
    <name type="scientific">marine sediment metagenome</name>
    <dbReference type="NCBI Taxonomy" id="412755"/>
    <lineage>
        <taxon>unclassified sequences</taxon>
        <taxon>metagenomes</taxon>
        <taxon>ecological metagenomes</taxon>
    </lineage>
</organism>
<protein>
    <submittedName>
        <fullName evidence="2">Uncharacterized protein</fullName>
    </submittedName>
</protein>
<sequence length="77" mass="9450">MKKSYYDDKKDLGNNEIFNFLWFSFFLFSLIIAAKHIAYFPSEWEGYFLGIFSIIMLLDQFRRTWNMIKYLREKQNG</sequence>
<dbReference type="AlphaFoldDB" id="A0A0F9SKU9"/>